<dbReference type="SMART" id="SM00184">
    <property type="entry name" value="RING"/>
    <property type="match status" value="1"/>
</dbReference>
<dbReference type="InterPro" id="IPR039512">
    <property type="entry name" value="RCHY1_zinc-ribbon"/>
</dbReference>
<evidence type="ECO:0000256" key="5">
    <source>
        <dbReference type="SAM" id="MobiDB-lite"/>
    </source>
</evidence>
<feature type="compositionally biased region" description="Basic and acidic residues" evidence="5">
    <location>
        <begin position="1"/>
        <end position="10"/>
    </location>
</feature>
<dbReference type="InterPro" id="IPR017921">
    <property type="entry name" value="Znf_CTCHY"/>
</dbReference>
<dbReference type="Proteomes" id="UP000807716">
    <property type="component" value="Unassembled WGS sequence"/>
</dbReference>
<dbReference type="Gene3D" id="3.30.40.10">
    <property type="entry name" value="Zinc/RING finger domain, C3HC4 (zinc finger)"/>
    <property type="match status" value="1"/>
</dbReference>
<name>A0A9P6TZL9_9FUNG</name>
<feature type="compositionally biased region" description="Basic and acidic residues" evidence="5">
    <location>
        <begin position="307"/>
        <end position="318"/>
    </location>
</feature>
<dbReference type="AlphaFoldDB" id="A0A9P6TZL9"/>
<feature type="compositionally biased region" description="Low complexity" evidence="5">
    <location>
        <begin position="189"/>
        <end position="227"/>
    </location>
</feature>
<dbReference type="GO" id="GO:0008270">
    <property type="term" value="F:zinc ion binding"/>
    <property type="evidence" value="ECO:0007669"/>
    <property type="project" value="UniProtKB-KW"/>
</dbReference>
<dbReference type="OrthoDB" id="411372at2759"/>
<dbReference type="InterPro" id="IPR037274">
    <property type="entry name" value="Znf_CHY_sf"/>
</dbReference>
<feature type="compositionally biased region" description="Polar residues" evidence="5">
    <location>
        <begin position="233"/>
        <end position="242"/>
    </location>
</feature>
<sequence length="713" mass="77152">MSDTPQRHPDQSASTDASGRSNDTAQSTLQNSDEHSCHSHQHAHNDDDDEDDDDENETFETDEGEVFEEDTDNDDDDDDDDDDPSNPVDMQDAIEGHSDDDGEDDDDDDEVDHDTEELVLVVDEQTGLRRAASLTRSDPRHPDSAATAAAIARSSSPLARRLQRQHVRMTTPRVINSNTTAAARGRSTVVAQGSSLQGSSSLAAISSSPSSSSAAATATVAGSQTGSLVDRQGASSSTEAVRSSTTTTGSTAGSTSTSATRPVTVPIIDEKAQSELRRKIMDIQRDPTISFAEKAAMIQRLMSSKWQESKKQDTGKDDETNDGSSTASAADLKTTYYNEEEKIMGCKHYSRGCKLKANCCGKWFNCRFCHDDVCDHAIVRTDTKYMLCMHCKSTQPAAQNCKDCNKQMARYYCNVCKLWDDDSKKNIYHCDDCGICRIGRGLGQDYFHCKKCNVCMAIALQNNHKCIERNLECDCPICGEYMFTSTSTVIFMPCGHCIHSKCHDAYIRTSYQCPTCWKALADMSEYYAKVDQLMEQQPMPAEYASYYSIVLCNDCEVKTETAFHFLYHKCGQCKGYNTKVLQTFQRVANGQDKVVLENAGEGASSGSGSSQQNNSQRGIGGESGNGVENVDVGGNSAGPASVVVPVRGVVGSSAAAAPSISQASSSAAGGGSSSTVRLLPGMRRSRSPGSMETNNDGGSESLTGRRPSNTFRP</sequence>
<dbReference type="GO" id="GO:0005634">
    <property type="term" value="C:nucleus"/>
    <property type="evidence" value="ECO:0007669"/>
    <property type="project" value="TreeGrafter"/>
</dbReference>
<feature type="region of interest" description="Disordered" evidence="5">
    <location>
        <begin position="303"/>
        <end position="327"/>
    </location>
</feature>
<dbReference type="SUPFAM" id="SSF161245">
    <property type="entry name" value="Zinc hairpin stack"/>
    <property type="match status" value="1"/>
</dbReference>
<reference evidence="9" key="1">
    <citation type="journal article" date="2020" name="Fungal Divers.">
        <title>Resolving the Mortierellaceae phylogeny through synthesis of multi-gene phylogenetics and phylogenomics.</title>
        <authorList>
            <person name="Vandepol N."/>
            <person name="Liber J."/>
            <person name="Desiro A."/>
            <person name="Na H."/>
            <person name="Kennedy M."/>
            <person name="Barry K."/>
            <person name="Grigoriev I.V."/>
            <person name="Miller A.N."/>
            <person name="O'Donnell K."/>
            <person name="Stajich J.E."/>
            <person name="Bonito G."/>
        </authorList>
    </citation>
    <scope>NUCLEOTIDE SEQUENCE</scope>
    <source>
        <strain evidence="9">BC1065</strain>
    </source>
</reference>
<feature type="domain" description="CTCHY-type" evidence="8">
    <location>
        <begin position="408"/>
        <end position="474"/>
    </location>
</feature>
<dbReference type="Pfam" id="PF14599">
    <property type="entry name" value="zinc_ribbon_6"/>
    <property type="match status" value="1"/>
</dbReference>
<dbReference type="PROSITE" id="PS51270">
    <property type="entry name" value="ZF_CTCHY"/>
    <property type="match status" value="1"/>
</dbReference>
<feature type="compositionally biased region" description="Low complexity" evidence="5">
    <location>
        <begin position="599"/>
        <end position="617"/>
    </location>
</feature>
<evidence type="ECO:0000313" key="9">
    <source>
        <dbReference type="EMBL" id="KAG0254064.1"/>
    </source>
</evidence>
<dbReference type="InterPro" id="IPR001841">
    <property type="entry name" value="Znf_RING"/>
</dbReference>
<keyword evidence="10" id="KW-1185">Reference proteome</keyword>
<dbReference type="PROSITE" id="PS51266">
    <property type="entry name" value="ZF_CHY"/>
    <property type="match status" value="1"/>
</dbReference>
<feature type="domain" description="RING-type" evidence="6">
    <location>
        <begin position="475"/>
        <end position="516"/>
    </location>
</feature>
<feature type="region of interest" description="Disordered" evidence="5">
    <location>
        <begin position="656"/>
        <end position="713"/>
    </location>
</feature>
<protein>
    <recommendedName>
        <fullName evidence="11">Zf-CHY-domain-containing protein</fullName>
    </recommendedName>
</protein>
<gene>
    <name evidence="9" type="ORF">DFQ27_007073</name>
</gene>
<comment type="caution">
    <text evidence="9">The sequence shown here is derived from an EMBL/GenBank/DDBJ whole genome shotgun (WGS) entry which is preliminary data.</text>
</comment>
<dbReference type="CDD" id="cd16464">
    <property type="entry name" value="RING-H2_Pirh2-like"/>
    <property type="match status" value="1"/>
</dbReference>
<evidence type="ECO:0000259" key="7">
    <source>
        <dbReference type="PROSITE" id="PS51266"/>
    </source>
</evidence>
<dbReference type="GO" id="GO:0061630">
    <property type="term" value="F:ubiquitin protein ligase activity"/>
    <property type="evidence" value="ECO:0007669"/>
    <property type="project" value="TreeGrafter"/>
</dbReference>
<dbReference type="Pfam" id="PF05495">
    <property type="entry name" value="zf-CHY"/>
    <property type="match status" value="1"/>
</dbReference>
<feature type="compositionally biased region" description="Low complexity" evidence="5">
    <location>
        <begin position="243"/>
        <end position="260"/>
    </location>
</feature>
<dbReference type="Gene3D" id="2.20.28.10">
    <property type="match status" value="1"/>
</dbReference>
<dbReference type="InterPro" id="IPR008913">
    <property type="entry name" value="Znf_CHY"/>
</dbReference>
<dbReference type="Pfam" id="PF13639">
    <property type="entry name" value="zf-RING_2"/>
    <property type="match status" value="1"/>
</dbReference>
<evidence type="ECO:0000259" key="8">
    <source>
        <dbReference type="PROSITE" id="PS51270"/>
    </source>
</evidence>
<dbReference type="InterPro" id="IPR037275">
    <property type="entry name" value="Znf_CTCHY_sf"/>
</dbReference>
<evidence type="ECO:0000256" key="2">
    <source>
        <dbReference type="ARBA" id="ARBA00022771"/>
    </source>
</evidence>
<keyword evidence="1" id="KW-0479">Metal-binding</keyword>
<evidence type="ECO:0000256" key="1">
    <source>
        <dbReference type="ARBA" id="ARBA00022723"/>
    </source>
</evidence>
<keyword evidence="2 4" id="KW-0863">Zinc-finger</keyword>
<dbReference type="PANTHER" id="PTHR21319:SF0">
    <property type="entry name" value="AND RING FINGER DOMAIN PROTEIN, PUTATIVE (AFU_ORTHOLOGUE AFUA_1G08900)-RELATED"/>
    <property type="match status" value="1"/>
</dbReference>
<proteinExistence type="predicted"/>
<feature type="compositionally biased region" description="Acidic residues" evidence="5">
    <location>
        <begin position="46"/>
        <end position="84"/>
    </location>
</feature>
<evidence type="ECO:0000256" key="4">
    <source>
        <dbReference type="PROSITE-ProRule" id="PRU00601"/>
    </source>
</evidence>
<evidence type="ECO:0008006" key="11">
    <source>
        <dbReference type="Google" id="ProtNLM"/>
    </source>
</evidence>
<feature type="compositionally biased region" description="Low complexity" evidence="5">
    <location>
        <begin position="144"/>
        <end position="156"/>
    </location>
</feature>
<feature type="compositionally biased region" description="Low complexity" evidence="5">
    <location>
        <begin position="656"/>
        <end position="667"/>
    </location>
</feature>
<feature type="domain" description="CHY-type" evidence="7">
    <location>
        <begin position="339"/>
        <end position="406"/>
    </location>
</feature>
<dbReference type="SUPFAM" id="SSF57850">
    <property type="entry name" value="RING/U-box"/>
    <property type="match status" value="1"/>
</dbReference>
<accession>A0A9P6TZL9</accession>
<dbReference type="InterPro" id="IPR013083">
    <property type="entry name" value="Znf_RING/FYVE/PHD"/>
</dbReference>
<feature type="region of interest" description="Disordered" evidence="5">
    <location>
        <begin position="599"/>
        <end position="634"/>
    </location>
</feature>
<dbReference type="SUPFAM" id="SSF161219">
    <property type="entry name" value="CHY zinc finger-like"/>
    <property type="match status" value="1"/>
</dbReference>
<evidence type="ECO:0000256" key="3">
    <source>
        <dbReference type="ARBA" id="ARBA00022833"/>
    </source>
</evidence>
<dbReference type="GO" id="GO:0006511">
    <property type="term" value="P:ubiquitin-dependent protein catabolic process"/>
    <property type="evidence" value="ECO:0007669"/>
    <property type="project" value="TreeGrafter"/>
</dbReference>
<keyword evidence="3" id="KW-0862">Zinc</keyword>
<dbReference type="PROSITE" id="PS50089">
    <property type="entry name" value="ZF_RING_2"/>
    <property type="match status" value="1"/>
</dbReference>
<feature type="compositionally biased region" description="Acidic residues" evidence="5">
    <location>
        <begin position="100"/>
        <end position="117"/>
    </location>
</feature>
<feature type="compositionally biased region" description="Low complexity" evidence="5">
    <location>
        <begin position="625"/>
        <end position="634"/>
    </location>
</feature>
<dbReference type="GO" id="GO:0016567">
    <property type="term" value="P:protein ubiquitination"/>
    <property type="evidence" value="ECO:0007669"/>
    <property type="project" value="TreeGrafter"/>
</dbReference>
<evidence type="ECO:0000313" key="10">
    <source>
        <dbReference type="Proteomes" id="UP000807716"/>
    </source>
</evidence>
<evidence type="ECO:0000259" key="6">
    <source>
        <dbReference type="PROSITE" id="PS50089"/>
    </source>
</evidence>
<dbReference type="EMBL" id="JAAAJB010000541">
    <property type="protein sequence ID" value="KAG0254064.1"/>
    <property type="molecule type" value="Genomic_DNA"/>
</dbReference>
<feature type="compositionally biased region" description="Polar residues" evidence="5">
    <location>
        <begin position="687"/>
        <end position="713"/>
    </location>
</feature>
<feature type="compositionally biased region" description="Polar residues" evidence="5">
    <location>
        <begin position="11"/>
        <end position="31"/>
    </location>
</feature>
<feature type="region of interest" description="Disordered" evidence="5">
    <location>
        <begin position="1"/>
        <end position="269"/>
    </location>
</feature>
<organism evidence="9 10">
    <name type="scientific">Actinomortierella ambigua</name>
    <dbReference type="NCBI Taxonomy" id="1343610"/>
    <lineage>
        <taxon>Eukaryota</taxon>
        <taxon>Fungi</taxon>
        <taxon>Fungi incertae sedis</taxon>
        <taxon>Mucoromycota</taxon>
        <taxon>Mortierellomycotina</taxon>
        <taxon>Mortierellomycetes</taxon>
        <taxon>Mortierellales</taxon>
        <taxon>Mortierellaceae</taxon>
        <taxon>Actinomortierella</taxon>
    </lineage>
</organism>
<dbReference type="PANTHER" id="PTHR21319">
    <property type="entry name" value="RING FINGER AND CHY ZINC FINGER DOMAIN-CONTAINING PROTEIN 1"/>
    <property type="match status" value="1"/>
</dbReference>